<dbReference type="InterPro" id="IPR001173">
    <property type="entry name" value="Glyco_trans_2-like"/>
</dbReference>
<feature type="transmembrane region" description="Helical" evidence="1">
    <location>
        <begin position="286"/>
        <end position="305"/>
    </location>
</feature>
<evidence type="ECO:0000313" key="3">
    <source>
        <dbReference type="EMBL" id="GGZ26121.1"/>
    </source>
</evidence>
<dbReference type="PANTHER" id="PTHR43685">
    <property type="entry name" value="GLYCOSYLTRANSFERASE"/>
    <property type="match status" value="1"/>
</dbReference>
<evidence type="ECO:0000256" key="1">
    <source>
        <dbReference type="SAM" id="Phobius"/>
    </source>
</evidence>
<keyword evidence="1" id="KW-1133">Transmembrane helix</keyword>
<protein>
    <recommendedName>
        <fullName evidence="2">Glycosyltransferase 2-like domain-containing protein</fullName>
    </recommendedName>
</protein>
<feature type="domain" description="Glycosyltransferase 2-like" evidence="2">
    <location>
        <begin position="9"/>
        <end position="169"/>
    </location>
</feature>
<accession>A0A918PX25</accession>
<proteinExistence type="predicted"/>
<organism evidence="3 4">
    <name type="scientific">Asticcacaulis endophyticus</name>
    <dbReference type="NCBI Taxonomy" id="1395890"/>
    <lineage>
        <taxon>Bacteria</taxon>
        <taxon>Pseudomonadati</taxon>
        <taxon>Pseudomonadota</taxon>
        <taxon>Alphaproteobacteria</taxon>
        <taxon>Caulobacterales</taxon>
        <taxon>Caulobacteraceae</taxon>
        <taxon>Asticcacaulis</taxon>
    </lineage>
</organism>
<keyword evidence="1" id="KW-0812">Transmembrane</keyword>
<keyword evidence="1" id="KW-0472">Membrane</keyword>
<dbReference type="PANTHER" id="PTHR43685:SF2">
    <property type="entry name" value="GLYCOSYLTRANSFERASE 2-LIKE DOMAIN-CONTAINING PROTEIN"/>
    <property type="match status" value="1"/>
</dbReference>
<reference evidence="3" key="1">
    <citation type="journal article" date="2014" name="Int. J. Syst. Evol. Microbiol.">
        <title>Complete genome sequence of Corynebacterium casei LMG S-19264T (=DSM 44701T), isolated from a smear-ripened cheese.</title>
        <authorList>
            <consortium name="US DOE Joint Genome Institute (JGI-PGF)"/>
            <person name="Walter F."/>
            <person name="Albersmeier A."/>
            <person name="Kalinowski J."/>
            <person name="Ruckert C."/>
        </authorList>
    </citation>
    <scope>NUCLEOTIDE SEQUENCE</scope>
    <source>
        <strain evidence="3">KCTC 32296</strain>
    </source>
</reference>
<dbReference type="Gene3D" id="3.90.550.10">
    <property type="entry name" value="Spore Coat Polysaccharide Biosynthesis Protein SpsA, Chain A"/>
    <property type="match status" value="1"/>
</dbReference>
<dbReference type="InterPro" id="IPR050834">
    <property type="entry name" value="Glycosyltransf_2"/>
</dbReference>
<evidence type="ECO:0000313" key="4">
    <source>
        <dbReference type="Proteomes" id="UP000662572"/>
    </source>
</evidence>
<name>A0A918PX25_9CAUL</name>
<dbReference type="Proteomes" id="UP000662572">
    <property type="component" value="Unassembled WGS sequence"/>
</dbReference>
<gene>
    <name evidence="3" type="ORF">GCM10011273_09490</name>
</gene>
<sequence>MTGDMITVSIVICTRNRAASLGGTLTSLMAQQTGHGWEALLVDNASTDNTAEVIRAAAESDPHLRYLSVTRIGLGAARDAAWRQARGRIIAFTDDDCYLEPDYIDRLVEAWADYPDAGVIGGRIRLHDPDDAAITIDERNLAEVYPARAFLKAGALHGANLTFRREVLEATGGFDPELGAGTPFPCEDIDAVAATVWAGYPARFDPRFQVAHHHGRKACDVPRIMEGYDRGRGAYFMKYILRTDSRAAYMSAWRDSLRHSYGRDGFQARQRELSYALRWLKSRREYAAMAVVAVAALVMIAATWLKRKLP</sequence>
<keyword evidence="4" id="KW-1185">Reference proteome</keyword>
<reference evidence="3" key="2">
    <citation type="submission" date="2020-09" db="EMBL/GenBank/DDBJ databases">
        <authorList>
            <person name="Sun Q."/>
            <person name="Kim S."/>
        </authorList>
    </citation>
    <scope>NUCLEOTIDE SEQUENCE</scope>
    <source>
        <strain evidence="3">KCTC 32296</strain>
    </source>
</reference>
<dbReference type="SUPFAM" id="SSF53448">
    <property type="entry name" value="Nucleotide-diphospho-sugar transferases"/>
    <property type="match status" value="1"/>
</dbReference>
<comment type="caution">
    <text evidence="3">The sequence shown here is derived from an EMBL/GenBank/DDBJ whole genome shotgun (WGS) entry which is preliminary data.</text>
</comment>
<dbReference type="Pfam" id="PF00535">
    <property type="entry name" value="Glycos_transf_2"/>
    <property type="match status" value="1"/>
</dbReference>
<dbReference type="InterPro" id="IPR029044">
    <property type="entry name" value="Nucleotide-diphossugar_trans"/>
</dbReference>
<dbReference type="RefSeq" id="WP_189485192.1">
    <property type="nucleotide sequence ID" value="NZ_BMZB01000001.1"/>
</dbReference>
<dbReference type="EMBL" id="BMZB01000001">
    <property type="protein sequence ID" value="GGZ26121.1"/>
    <property type="molecule type" value="Genomic_DNA"/>
</dbReference>
<dbReference type="CDD" id="cd00761">
    <property type="entry name" value="Glyco_tranf_GTA_type"/>
    <property type="match status" value="1"/>
</dbReference>
<dbReference type="AlphaFoldDB" id="A0A918PX25"/>
<evidence type="ECO:0000259" key="2">
    <source>
        <dbReference type="Pfam" id="PF00535"/>
    </source>
</evidence>